<evidence type="ECO:0000313" key="2">
    <source>
        <dbReference type="Proteomes" id="UP000274920"/>
    </source>
</evidence>
<protein>
    <submittedName>
        <fullName evidence="1">Uncharacterized protein</fullName>
    </submittedName>
</protein>
<keyword evidence="2" id="KW-1185">Reference proteome</keyword>
<gene>
    <name evidence="1" type="ORF">EBB54_06155</name>
</gene>
<proteinExistence type="predicted"/>
<name>A0A426DDU3_9FIRM</name>
<sequence length="142" mass="16746">MKFLLEIFSNALQYFFMIATAGDRIHVVIYSESDLFSVCFPAFKNPVQSTSCRPLFWIWRHTKSGRDKSKLMVVIPITSDLSLPLALFYDLDILCCFFSVYYSFLPDGLSFCLIYKNIILDFCEKFFKRQSSSFFRPIHYYL</sequence>
<dbReference type="AlphaFoldDB" id="A0A426DDU3"/>
<evidence type="ECO:0000313" key="1">
    <source>
        <dbReference type="EMBL" id="RRK30999.1"/>
    </source>
</evidence>
<dbReference type="EMBL" id="RHJS01000002">
    <property type="protein sequence ID" value="RRK30999.1"/>
    <property type="molecule type" value="Genomic_DNA"/>
</dbReference>
<accession>A0A426DDU3</accession>
<dbReference type="Proteomes" id="UP000274920">
    <property type="component" value="Unassembled WGS sequence"/>
</dbReference>
<comment type="caution">
    <text evidence="1">The sequence shown here is derived from an EMBL/GenBank/DDBJ whole genome shotgun (WGS) entry which is preliminary data.</text>
</comment>
<reference evidence="1" key="1">
    <citation type="submission" date="2018-10" db="EMBL/GenBank/DDBJ databases">
        <title>Schaedlerella arabinophila gen. nov. sp. nov., isolated from the mouse intestinal tract and comparative analysis with the genome of the closely related altered Schaedler flora strain ASF502.</title>
        <authorList>
            <person name="Miyake S."/>
            <person name="Soh M."/>
            <person name="Seedorf H."/>
        </authorList>
    </citation>
    <scope>NUCLEOTIDE SEQUENCE [LARGE SCALE GENOMIC DNA]</scope>
    <source>
        <strain evidence="1">DSM 106076</strain>
    </source>
</reference>
<organism evidence="1 2">
    <name type="scientific">Schaedlerella arabinosiphila</name>
    <dbReference type="NCBI Taxonomy" id="2044587"/>
    <lineage>
        <taxon>Bacteria</taxon>
        <taxon>Bacillati</taxon>
        <taxon>Bacillota</taxon>
        <taxon>Clostridia</taxon>
        <taxon>Lachnospirales</taxon>
        <taxon>Lachnospiraceae</taxon>
        <taxon>Schaedlerella</taxon>
    </lineage>
</organism>